<dbReference type="EMBL" id="KV427607">
    <property type="protein sequence ID" value="KZT11132.1"/>
    <property type="molecule type" value="Genomic_DNA"/>
</dbReference>
<feature type="compositionally biased region" description="Low complexity" evidence="1">
    <location>
        <begin position="149"/>
        <end position="160"/>
    </location>
</feature>
<accession>A0A165H1Y6</accession>
<evidence type="ECO:0000256" key="1">
    <source>
        <dbReference type="SAM" id="MobiDB-lite"/>
    </source>
</evidence>
<dbReference type="GeneID" id="63828976"/>
<feature type="transmembrane region" description="Helical" evidence="2">
    <location>
        <begin position="43"/>
        <end position="68"/>
    </location>
</feature>
<feature type="compositionally biased region" description="Low complexity" evidence="1">
    <location>
        <begin position="187"/>
        <end position="200"/>
    </location>
</feature>
<keyword evidence="4" id="KW-1185">Reference proteome</keyword>
<feature type="region of interest" description="Disordered" evidence="1">
    <location>
        <begin position="142"/>
        <end position="240"/>
    </location>
</feature>
<dbReference type="OrthoDB" id="3265603at2759"/>
<evidence type="ECO:0000256" key="2">
    <source>
        <dbReference type="SAM" id="Phobius"/>
    </source>
</evidence>
<gene>
    <name evidence="3" type="ORF">LAESUDRAFT_754822</name>
</gene>
<keyword evidence="2" id="KW-0472">Membrane</keyword>
<reference evidence="3 4" key="1">
    <citation type="journal article" date="2016" name="Mol. Biol. Evol.">
        <title>Comparative Genomics of Early-Diverging Mushroom-Forming Fungi Provides Insights into the Origins of Lignocellulose Decay Capabilities.</title>
        <authorList>
            <person name="Nagy L.G."/>
            <person name="Riley R."/>
            <person name="Tritt A."/>
            <person name="Adam C."/>
            <person name="Daum C."/>
            <person name="Floudas D."/>
            <person name="Sun H."/>
            <person name="Yadav J.S."/>
            <person name="Pangilinan J."/>
            <person name="Larsson K.H."/>
            <person name="Matsuura K."/>
            <person name="Barry K."/>
            <person name="Labutti K."/>
            <person name="Kuo R."/>
            <person name="Ohm R.A."/>
            <person name="Bhattacharya S.S."/>
            <person name="Shirouzu T."/>
            <person name="Yoshinaga Y."/>
            <person name="Martin F.M."/>
            <person name="Grigoriev I.V."/>
            <person name="Hibbett D.S."/>
        </authorList>
    </citation>
    <scope>NUCLEOTIDE SEQUENCE [LARGE SCALE GENOMIC DNA]</scope>
    <source>
        <strain evidence="3 4">93-53</strain>
    </source>
</reference>
<feature type="compositionally biased region" description="Basic and acidic residues" evidence="1">
    <location>
        <begin position="202"/>
        <end position="222"/>
    </location>
</feature>
<dbReference type="AlphaFoldDB" id="A0A165H1Y6"/>
<evidence type="ECO:0000313" key="3">
    <source>
        <dbReference type="EMBL" id="KZT11132.1"/>
    </source>
</evidence>
<dbReference type="Proteomes" id="UP000076871">
    <property type="component" value="Unassembled WGS sequence"/>
</dbReference>
<keyword evidence="2" id="KW-1133">Transmembrane helix</keyword>
<proteinExistence type="predicted"/>
<keyword evidence="2" id="KW-0812">Transmembrane</keyword>
<dbReference type="InParanoid" id="A0A165H1Y6"/>
<name>A0A165H1Y6_9APHY</name>
<protein>
    <submittedName>
        <fullName evidence="3">Uncharacterized protein</fullName>
    </submittedName>
</protein>
<dbReference type="RefSeq" id="XP_040768872.1">
    <property type="nucleotide sequence ID" value="XM_040911948.1"/>
</dbReference>
<organism evidence="3 4">
    <name type="scientific">Laetiporus sulphureus 93-53</name>
    <dbReference type="NCBI Taxonomy" id="1314785"/>
    <lineage>
        <taxon>Eukaryota</taxon>
        <taxon>Fungi</taxon>
        <taxon>Dikarya</taxon>
        <taxon>Basidiomycota</taxon>
        <taxon>Agaricomycotina</taxon>
        <taxon>Agaricomycetes</taxon>
        <taxon>Polyporales</taxon>
        <taxon>Laetiporus</taxon>
    </lineage>
</organism>
<evidence type="ECO:0000313" key="4">
    <source>
        <dbReference type="Proteomes" id="UP000076871"/>
    </source>
</evidence>
<sequence length="258" mass="28288">MAPLRRPNILYVKHVLATTTGDGLSSTTAVDSTSNIPEIDGSAAGFIILVVALAVIVLVCCIAVFFLLRDHSPTPYERQLRRAQSLQRRQYAPSTNSFQLSGLRGRISRLFGRRRAEGWVRANDDDWDTADDRTLVAKDERDVRDRTRAAPAAAAALSAANPLPDGDDDPSAESVELAAPVKSPMYTDPFSTSPTSMTFSEVDTRADISDGGHAEQEDKVPDPARFSVQSRRQGSEVPTIRSMRKFESGTKFKESIEF</sequence>